<dbReference type="Proteomes" id="UP001486808">
    <property type="component" value="Unassembled WGS sequence"/>
</dbReference>
<keyword evidence="4" id="KW-1185">Reference proteome</keyword>
<evidence type="ECO:0000313" key="3">
    <source>
        <dbReference type="Proteomes" id="UP000243413"/>
    </source>
</evidence>
<dbReference type="EMBL" id="BAABWD010000001">
    <property type="protein sequence ID" value="GAA6130947.1"/>
    <property type="molecule type" value="Genomic_DNA"/>
</dbReference>
<dbReference type="STRING" id="472181.SAMN05216271_1557"/>
<dbReference type="Proteomes" id="UP000243413">
    <property type="component" value="Chromosome I"/>
</dbReference>
<evidence type="ECO:0000313" key="2">
    <source>
        <dbReference type="EMBL" id="SDS27483.1"/>
    </source>
</evidence>
<dbReference type="NCBIfam" id="NF041023">
    <property type="entry name" value="PP0621_fam"/>
    <property type="match status" value="1"/>
</dbReference>
<dbReference type="RefSeq" id="WP_157719328.1">
    <property type="nucleotide sequence ID" value="NZ_BAABWD010000001.1"/>
</dbReference>
<protein>
    <recommendedName>
        <fullName evidence="5">MYND finger</fullName>
    </recommendedName>
</protein>
<dbReference type="AlphaFoldDB" id="A0A1H1QVW9"/>
<sequence>MGLIKLIILGVLAWLALTLWRRAQLNRQRNTTTTPKPDQAPVMVRCAHCQVHLPQDRALRGHDSWYCCAEHRDVEPD</sequence>
<gene>
    <name evidence="1" type="ORF">NBRC116187_13070</name>
    <name evidence="2" type="ORF">SAMN05216271_1557</name>
</gene>
<evidence type="ECO:0000313" key="4">
    <source>
        <dbReference type="Proteomes" id="UP001486808"/>
    </source>
</evidence>
<dbReference type="InterPro" id="IPR049708">
    <property type="entry name" value="PP0621-like"/>
</dbReference>
<dbReference type="EMBL" id="LT629763">
    <property type="protein sequence ID" value="SDS27483.1"/>
    <property type="molecule type" value="Genomic_DNA"/>
</dbReference>
<name>A0A1H1QVW9_9GAMM</name>
<organism evidence="2 3">
    <name type="scientific">Halopseudomonas sabulinigri</name>
    <dbReference type="NCBI Taxonomy" id="472181"/>
    <lineage>
        <taxon>Bacteria</taxon>
        <taxon>Pseudomonadati</taxon>
        <taxon>Pseudomonadota</taxon>
        <taxon>Gammaproteobacteria</taxon>
        <taxon>Pseudomonadales</taxon>
        <taxon>Pseudomonadaceae</taxon>
        <taxon>Halopseudomonas</taxon>
    </lineage>
</organism>
<reference evidence="3" key="1">
    <citation type="submission" date="2016-10" db="EMBL/GenBank/DDBJ databases">
        <authorList>
            <person name="Varghese N."/>
            <person name="Submissions S."/>
        </authorList>
    </citation>
    <scope>NUCLEOTIDE SEQUENCE [LARGE SCALE GENOMIC DNA]</scope>
    <source>
        <strain evidence="3">JCM 14963</strain>
    </source>
</reference>
<dbReference type="OrthoDB" id="9814432at2"/>
<reference evidence="1 4" key="3">
    <citation type="submission" date="2024-04" db="EMBL/GenBank/DDBJ databases">
        <title>Draft genome sequence of Halopseudomonas sabulinigri NBRC 116187.</title>
        <authorList>
            <person name="Miyakawa T."/>
            <person name="Kusuya Y."/>
            <person name="Miura T."/>
        </authorList>
    </citation>
    <scope>NUCLEOTIDE SEQUENCE [LARGE SCALE GENOMIC DNA]</scope>
    <source>
        <strain evidence="1 4">4NH20-0042</strain>
    </source>
</reference>
<evidence type="ECO:0008006" key="5">
    <source>
        <dbReference type="Google" id="ProtNLM"/>
    </source>
</evidence>
<reference evidence="2" key="2">
    <citation type="submission" date="2016-10" db="EMBL/GenBank/DDBJ databases">
        <authorList>
            <person name="de Groot N.N."/>
        </authorList>
    </citation>
    <scope>NUCLEOTIDE SEQUENCE [LARGE SCALE GENOMIC DNA]</scope>
    <source>
        <strain evidence="2">JCM 14963</strain>
    </source>
</reference>
<proteinExistence type="predicted"/>
<evidence type="ECO:0000313" key="1">
    <source>
        <dbReference type="EMBL" id="GAA6130947.1"/>
    </source>
</evidence>
<accession>A0A1H1QVW9</accession>